<evidence type="ECO:0000256" key="1">
    <source>
        <dbReference type="ARBA" id="ARBA00022741"/>
    </source>
</evidence>
<dbReference type="SUPFAM" id="SSF52540">
    <property type="entry name" value="P-loop containing nucleoside triphosphate hydrolases"/>
    <property type="match status" value="1"/>
</dbReference>
<dbReference type="PROSITE" id="PS51419">
    <property type="entry name" value="RAB"/>
    <property type="match status" value="1"/>
</dbReference>
<proteinExistence type="predicted"/>
<comment type="caution">
    <text evidence="3">The sequence shown here is derived from an EMBL/GenBank/DDBJ whole genome shotgun (WGS) entry which is preliminary data.</text>
</comment>
<protein>
    <submittedName>
        <fullName evidence="3">Uncharacterized protein</fullName>
    </submittedName>
</protein>
<feature type="non-terminal residue" evidence="3">
    <location>
        <position position="1"/>
    </location>
</feature>
<dbReference type="PANTHER" id="PTHR47977">
    <property type="entry name" value="RAS-RELATED PROTEIN RAB"/>
    <property type="match status" value="1"/>
</dbReference>
<reference evidence="3" key="1">
    <citation type="journal article" date="2014" name="Front. Microbiol.">
        <title>High frequency of phylogenetically diverse reductive dehalogenase-homologous genes in deep subseafloor sedimentary metagenomes.</title>
        <authorList>
            <person name="Kawai M."/>
            <person name="Futagami T."/>
            <person name="Toyoda A."/>
            <person name="Takaki Y."/>
            <person name="Nishi S."/>
            <person name="Hori S."/>
            <person name="Arai W."/>
            <person name="Tsubouchi T."/>
            <person name="Morono Y."/>
            <person name="Uchiyama I."/>
            <person name="Ito T."/>
            <person name="Fujiyama A."/>
            <person name="Inagaki F."/>
            <person name="Takami H."/>
        </authorList>
    </citation>
    <scope>NUCLEOTIDE SEQUENCE</scope>
    <source>
        <strain evidence="3">Expedition CK06-06</strain>
    </source>
</reference>
<keyword evidence="1" id="KW-0547">Nucleotide-binding</keyword>
<dbReference type="Pfam" id="PF00071">
    <property type="entry name" value="Ras"/>
    <property type="match status" value="1"/>
</dbReference>
<dbReference type="InterPro" id="IPR050227">
    <property type="entry name" value="Rab"/>
</dbReference>
<dbReference type="Gene3D" id="3.40.50.300">
    <property type="entry name" value="P-loop containing nucleotide triphosphate hydrolases"/>
    <property type="match status" value="1"/>
</dbReference>
<dbReference type="PROSITE" id="PS51421">
    <property type="entry name" value="RAS"/>
    <property type="match status" value="1"/>
</dbReference>
<dbReference type="InterPro" id="IPR001806">
    <property type="entry name" value="Small_GTPase"/>
</dbReference>
<organism evidence="3">
    <name type="scientific">marine sediment metagenome</name>
    <dbReference type="NCBI Taxonomy" id="412755"/>
    <lineage>
        <taxon>unclassified sequences</taxon>
        <taxon>metagenomes</taxon>
        <taxon>ecological metagenomes</taxon>
    </lineage>
</organism>
<gene>
    <name evidence="3" type="ORF">S12H4_11729</name>
</gene>
<dbReference type="AlphaFoldDB" id="X1SSI8"/>
<sequence>YDITKASSLNNFGNWLNLFKQDVSGNKTDIPIIMVGNKLDLLNMRTVSIEDIIKSSRDHNILDFIECSAKTGENVSLIFNALTLAIMKKASFI</sequence>
<evidence type="ECO:0000313" key="3">
    <source>
        <dbReference type="EMBL" id="GAI78325.1"/>
    </source>
</evidence>
<dbReference type="EMBL" id="BARW01005352">
    <property type="protein sequence ID" value="GAI78325.1"/>
    <property type="molecule type" value="Genomic_DNA"/>
</dbReference>
<dbReference type="SMART" id="SM00175">
    <property type="entry name" value="RAB"/>
    <property type="match status" value="1"/>
</dbReference>
<name>X1SSI8_9ZZZZ</name>
<dbReference type="GO" id="GO:0003924">
    <property type="term" value="F:GTPase activity"/>
    <property type="evidence" value="ECO:0007669"/>
    <property type="project" value="InterPro"/>
</dbReference>
<dbReference type="PRINTS" id="PR00449">
    <property type="entry name" value="RASTRNSFRMNG"/>
</dbReference>
<dbReference type="InterPro" id="IPR027417">
    <property type="entry name" value="P-loop_NTPase"/>
</dbReference>
<keyword evidence="2" id="KW-0342">GTP-binding</keyword>
<accession>X1SSI8</accession>
<evidence type="ECO:0000256" key="2">
    <source>
        <dbReference type="ARBA" id="ARBA00023134"/>
    </source>
</evidence>
<dbReference type="SMART" id="SM00173">
    <property type="entry name" value="RAS"/>
    <property type="match status" value="1"/>
</dbReference>
<dbReference type="GO" id="GO:0005525">
    <property type="term" value="F:GTP binding"/>
    <property type="evidence" value="ECO:0007669"/>
    <property type="project" value="UniProtKB-KW"/>
</dbReference>